<dbReference type="InterPro" id="IPR022742">
    <property type="entry name" value="Hydrolase_4"/>
</dbReference>
<dbReference type="eggNOG" id="COG1073">
    <property type="taxonomic scope" value="Bacteria"/>
</dbReference>
<dbReference type="InterPro" id="IPR029058">
    <property type="entry name" value="AB_hydrolase_fold"/>
</dbReference>
<dbReference type="KEGG" id="rsb:RS694_06925"/>
<gene>
    <name evidence="3" type="ORF">RS694_06925</name>
</gene>
<name>A0A1P8KFI6_9BURK</name>
<feature type="chain" id="PRO_5010308160" evidence="1">
    <location>
        <begin position="18"/>
        <end position="261"/>
    </location>
</feature>
<organism evidence="3 4">
    <name type="scientific">Rhodoferax saidenbachensis</name>
    <dbReference type="NCBI Taxonomy" id="1484693"/>
    <lineage>
        <taxon>Bacteria</taxon>
        <taxon>Pseudomonadati</taxon>
        <taxon>Pseudomonadota</taxon>
        <taxon>Betaproteobacteria</taxon>
        <taxon>Burkholderiales</taxon>
        <taxon>Comamonadaceae</taxon>
        <taxon>Rhodoferax</taxon>
    </lineage>
</organism>
<dbReference type="SUPFAM" id="SSF53474">
    <property type="entry name" value="alpha/beta-Hydrolases"/>
    <property type="match status" value="1"/>
</dbReference>
<feature type="domain" description="Serine aminopeptidase S33" evidence="2">
    <location>
        <begin position="26"/>
        <end position="131"/>
    </location>
</feature>
<dbReference type="Pfam" id="PF12146">
    <property type="entry name" value="Hydrolase_4"/>
    <property type="match status" value="1"/>
</dbReference>
<protein>
    <submittedName>
        <fullName evidence="3">Alpha/beta hydrolase</fullName>
    </submittedName>
</protein>
<dbReference type="EMBL" id="CP019239">
    <property type="protein sequence ID" value="APW44735.1"/>
    <property type="molecule type" value="Genomic_DNA"/>
</dbReference>
<dbReference type="PANTHER" id="PTHR42886">
    <property type="entry name" value="RE40534P-RELATED"/>
    <property type="match status" value="1"/>
</dbReference>
<keyword evidence="4" id="KW-1185">Reference proteome</keyword>
<keyword evidence="1" id="KW-0732">Signal</keyword>
<accession>A0A1P8KFI6</accession>
<dbReference type="PANTHER" id="PTHR42886:SF29">
    <property type="entry name" value="PUMMELIG, ISOFORM A"/>
    <property type="match status" value="1"/>
</dbReference>
<evidence type="ECO:0000259" key="2">
    <source>
        <dbReference type="Pfam" id="PF12146"/>
    </source>
</evidence>
<evidence type="ECO:0000313" key="4">
    <source>
        <dbReference type="Proteomes" id="UP000186110"/>
    </source>
</evidence>
<evidence type="ECO:0000313" key="3">
    <source>
        <dbReference type="EMBL" id="APW44735.1"/>
    </source>
</evidence>
<keyword evidence="3" id="KW-0378">Hydrolase</keyword>
<dbReference type="Proteomes" id="UP000186110">
    <property type="component" value="Chromosome"/>
</dbReference>
<dbReference type="AlphaFoldDB" id="A0A1P8KFI6"/>
<feature type="signal peptide" evidence="1">
    <location>
        <begin position="1"/>
        <end position="17"/>
    </location>
</feature>
<reference evidence="3 4" key="1">
    <citation type="submission" date="2017-01" db="EMBL/GenBank/DDBJ databases">
        <authorList>
            <person name="Mah S.A."/>
            <person name="Swanson W.J."/>
            <person name="Moy G.W."/>
            <person name="Vacquier V.D."/>
        </authorList>
    </citation>
    <scope>NUCLEOTIDE SEQUENCE [LARGE SCALE GENOMIC DNA]</scope>
    <source>
        <strain evidence="3 4">DSM 22694</strain>
    </source>
</reference>
<evidence type="ECO:0000256" key="1">
    <source>
        <dbReference type="SAM" id="SignalP"/>
    </source>
</evidence>
<dbReference type="Gene3D" id="3.40.50.1820">
    <property type="entry name" value="alpha/beta hydrolase"/>
    <property type="match status" value="1"/>
</dbReference>
<dbReference type="GO" id="GO:0016787">
    <property type="term" value="F:hydrolase activity"/>
    <property type="evidence" value="ECO:0007669"/>
    <property type="project" value="UniProtKB-KW"/>
</dbReference>
<sequence length="261" mass="27577">MTLAATVPLLLPSSVLAQSVSPVPGVVVMHGKGGSPQRHVNELAAALASQGYKVANLEMPWSGQREYDAPLDAAEKQVDEAIASLRSQGAAKVFVAGHSQGGLFALYYASRHTVDGAIALAPGGDPGSATPREKLADAVQKAHTLVAEGKGNDKVQLADYEGSKGTTPLHTTPAIYLTWFDPNSALGMLASIQRMPATTPVLYVAPRNDYPALVRINPSLFAALPRHPLTQYYEPSVSHLRAPTASIPEVLEWTRAVSAAR</sequence>
<proteinExistence type="predicted"/>
<dbReference type="STRING" id="1484693.RS694_06925"/>